<reference evidence="2 3" key="1">
    <citation type="submission" date="2024-09" db="EMBL/GenBank/DDBJ databases">
        <authorList>
            <person name="Sun Q."/>
            <person name="Mori K."/>
        </authorList>
    </citation>
    <scope>NUCLEOTIDE SEQUENCE [LARGE SCALE GENOMIC DNA]</scope>
    <source>
        <strain evidence="2 3">CECT 7955</strain>
    </source>
</reference>
<feature type="transmembrane region" description="Helical" evidence="1">
    <location>
        <begin position="66"/>
        <end position="84"/>
    </location>
</feature>
<feature type="transmembrane region" description="Helical" evidence="1">
    <location>
        <begin position="7"/>
        <end position="30"/>
    </location>
</feature>
<keyword evidence="1" id="KW-0472">Membrane</keyword>
<evidence type="ECO:0000256" key="1">
    <source>
        <dbReference type="SAM" id="Phobius"/>
    </source>
</evidence>
<keyword evidence="1" id="KW-1133">Transmembrane helix</keyword>
<feature type="transmembrane region" description="Helical" evidence="1">
    <location>
        <begin position="36"/>
        <end position="54"/>
    </location>
</feature>
<evidence type="ECO:0000313" key="3">
    <source>
        <dbReference type="Proteomes" id="UP001589607"/>
    </source>
</evidence>
<keyword evidence="1" id="KW-0812">Transmembrane</keyword>
<dbReference type="Proteomes" id="UP001589607">
    <property type="component" value="Unassembled WGS sequence"/>
</dbReference>
<gene>
    <name evidence="2" type="ORF">ACFFVF_04765</name>
</gene>
<comment type="caution">
    <text evidence="2">The sequence shown here is derived from an EMBL/GenBank/DDBJ whole genome shotgun (WGS) entry which is preliminary data.</text>
</comment>
<evidence type="ECO:0000313" key="2">
    <source>
        <dbReference type="EMBL" id="MFB9095816.1"/>
    </source>
</evidence>
<dbReference type="RefSeq" id="WP_236456522.1">
    <property type="nucleotide sequence ID" value="NZ_CBCSGE010000011.1"/>
</dbReference>
<keyword evidence="3" id="KW-1185">Reference proteome</keyword>
<proteinExistence type="predicted"/>
<organism evidence="2 3">
    <name type="scientific">Flavobacterium jumunjinense</name>
    <dbReference type="NCBI Taxonomy" id="998845"/>
    <lineage>
        <taxon>Bacteria</taxon>
        <taxon>Pseudomonadati</taxon>
        <taxon>Bacteroidota</taxon>
        <taxon>Flavobacteriia</taxon>
        <taxon>Flavobacteriales</taxon>
        <taxon>Flavobacteriaceae</taxon>
        <taxon>Flavobacterium</taxon>
    </lineage>
</organism>
<name>A0ABV5GKC2_9FLAO</name>
<dbReference type="EMBL" id="JBHMEY010000010">
    <property type="protein sequence ID" value="MFB9095816.1"/>
    <property type="molecule type" value="Genomic_DNA"/>
</dbReference>
<accession>A0ABV5GKC2</accession>
<protein>
    <submittedName>
        <fullName evidence="2">Uncharacterized protein</fullName>
    </submittedName>
</protein>
<feature type="transmembrane region" description="Helical" evidence="1">
    <location>
        <begin position="96"/>
        <end position="117"/>
    </location>
</feature>
<sequence>MKPIKRIAFYILLGIIYYYYSFLFLTFQAIFIDFHLTLIISFGTLNLLFAFLFLKWNILINCITAYLIAAISSLLVEFVGPILITKLNLFPSSDPYGMFTAILTNAISLLFLWEIAYQLKIKFKKQRASPKMN</sequence>